<keyword evidence="4" id="KW-1185">Reference proteome</keyword>
<dbReference type="GO" id="GO:0035206">
    <property type="term" value="P:regulation of hemocyte proliferation"/>
    <property type="evidence" value="ECO:0007669"/>
    <property type="project" value="UniProtKB-ARBA"/>
</dbReference>
<dbReference type="InterPro" id="IPR011539">
    <property type="entry name" value="RHD_DNA_bind_dom"/>
</dbReference>
<evidence type="ECO:0000259" key="2">
    <source>
        <dbReference type="PROSITE" id="PS50254"/>
    </source>
</evidence>
<name>E2ACK6_CAMFO</name>
<evidence type="ECO:0000256" key="1">
    <source>
        <dbReference type="SAM" id="MobiDB-lite"/>
    </source>
</evidence>
<dbReference type="OrthoDB" id="7881762at2759"/>
<dbReference type="GO" id="GO:0000978">
    <property type="term" value="F:RNA polymerase II cis-regulatory region sequence-specific DNA binding"/>
    <property type="evidence" value="ECO:0007669"/>
    <property type="project" value="TreeGrafter"/>
</dbReference>
<accession>E2ACK6</accession>
<dbReference type="InterPro" id="IPR014756">
    <property type="entry name" value="Ig_E-set"/>
</dbReference>
<dbReference type="GO" id="GO:0002225">
    <property type="term" value="P:positive regulation of antimicrobial peptide production"/>
    <property type="evidence" value="ECO:0007669"/>
    <property type="project" value="UniProtKB-ARBA"/>
</dbReference>
<dbReference type="OMA" id="MPDESIN"/>
<dbReference type="GO" id="GO:0038061">
    <property type="term" value="P:non-canonical NF-kappaB signal transduction"/>
    <property type="evidence" value="ECO:0007669"/>
    <property type="project" value="TreeGrafter"/>
</dbReference>
<proteinExistence type="predicted"/>
<dbReference type="InterPro" id="IPR032397">
    <property type="entry name" value="RHD_dimer"/>
</dbReference>
<dbReference type="InterPro" id="IPR013783">
    <property type="entry name" value="Ig-like_fold"/>
</dbReference>
<dbReference type="Pfam" id="PF16179">
    <property type="entry name" value="RHD_dimer"/>
    <property type="match status" value="1"/>
</dbReference>
<dbReference type="Pfam" id="PF00554">
    <property type="entry name" value="RHD_DNA_bind"/>
    <property type="match status" value="1"/>
</dbReference>
<dbReference type="PANTHER" id="PTHR24169:SF25">
    <property type="entry name" value="DORSAL-RELATED IMMUNITY FACTOR DIF-RELATED"/>
    <property type="match status" value="1"/>
</dbReference>
<dbReference type="InterPro" id="IPR030492">
    <property type="entry name" value="RHD_CS"/>
</dbReference>
<feature type="region of interest" description="Disordered" evidence="1">
    <location>
        <begin position="395"/>
        <end position="419"/>
    </location>
</feature>
<organism evidence="4">
    <name type="scientific">Camponotus floridanus</name>
    <name type="common">Florida carpenter ant</name>
    <dbReference type="NCBI Taxonomy" id="104421"/>
    <lineage>
        <taxon>Eukaryota</taxon>
        <taxon>Metazoa</taxon>
        <taxon>Ecdysozoa</taxon>
        <taxon>Arthropoda</taxon>
        <taxon>Hexapoda</taxon>
        <taxon>Insecta</taxon>
        <taxon>Pterygota</taxon>
        <taxon>Neoptera</taxon>
        <taxon>Endopterygota</taxon>
        <taxon>Hymenoptera</taxon>
        <taxon>Apocrita</taxon>
        <taxon>Aculeata</taxon>
        <taxon>Formicoidea</taxon>
        <taxon>Formicidae</taxon>
        <taxon>Formicinae</taxon>
        <taxon>Camponotus</taxon>
    </lineage>
</organism>
<protein>
    <submittedName>
        <fullName evidence="3">Embryonic polarity protein dorsal</fullName>
    </submittedName>
</protein>
<dbReference type="FunFam" id="2.60.40.340:FF:000006">
    <property type="entry name" value="Dorsal isoform 1-B"/>
    <property type="match status" value="1"/>
</dbReference>
<dbReference type="GO" id="GO:0005737">
    <property type="term" value="C:cytoplasm"/>
    <property type="evidence" value="ECO:0007669"/>
    <property type="project" value="InterPro"/>
</dbReference>
<dbReference type="FunFam" id="2.60.40.10:FF:000046">
    <property type="entry name" value="Nuclear factor NF-kappa-B p105 subunit"/>
    <property type="match status" value="1"/>
</dbReference>
<reference evidence="3 4" key="1">
    <citation type="journal article" date="2010" name="Science">
        <title>Genomic comparison of the ants Camponotus floridanus and Harpegnathos saltator.</title>
        <authorList>
            <person name="Bonasio R."/>
            <person name="Zhang G."/>
            <person name="Ye C."/>
            <person name="Mutti N.S."/>
            <person name="Fang X."/>
            <person name="Qin N."/>
            <person name="Donahue G."/>
            <person name="Yang P."/>
            <person name="Li Q."/>
            <person name="Li C."/>
            <person name="Zhang P."/>
            <person name="Huang Z."/>
            <person name="Berger S.L."/>
            <person name="Reinberg D."/>
            <person name="Wang J."/>
            <person name="Liebig J."/>
        </authorList>
    </citation>
    <scope>NUCLEOTIDE SEQUENCE [LARGE SCALE GENOMIC DNA]</scope>
    <source>
        <strain evidence="4">C129</strain>
    </source>
</reference>
<dbReference type="PROSITE" id="PS01204">
    <property type="entry name" value="REL_1"/>
    <property type="match status" value="1"/>
</dbReference>
<gene>
    <name evidence="3" type="ORF">EAG_07462</name>
</gene>
<dbReference type="PROSITE" id="PS50254">
    <property type="entry name" value="REL_2"/>
    <property type="match status" value="1"/>
</dbReference>
<dbReference type="PRINTS" id="PR00057">
    <property type="entry name" value="NFKBTNSCPFCT"/>
</dbReference>
<dbReference type="InParanoid" id="E2ACK6"/>
<dbReference type="InterPro" id="IPR000451">
    <property type="entry name" value="NFkB/Dor"/>
</dbReference>
<dbReference type="SMART" id="SM00429">
    <property type="entry name" value="IPT"/>
    <property type="match status" value="1"/>
</dbReference>
<dbReference type="PANTHER" id="PTHR24169">
    <property type="entry name" value="NUCLEAR FACTOR NF-KAPPA-B PROTEIN"/>
    <property type="match status" value="1"/>
</dbReference>
<dbReference type="InterPro" id="IPR011363">
    <property type="entry name" value="Dif"/>
</dbReference>
<dbReference type="EMBL" id="GL438539">
    <property type="protein sequence ID" value="EFN68841.1"/>
    <property type="molecule type" value="Genomic_DNA"/>
</dbReference>
<dbReference type="GO" id="GO:0007249">
    <property type="term" value="P:canonical NF-kappaB signal transduction"/>
    <property type="evidence" value="ECO:0007669"/>
    <property type="project" value="UniProtKB-ARBA"/>
</dbReference>
<feature type="domain" description="RHD" evidence="2">
    <location>
        <begin position="38"/>
        <end position="221"/>
    </location>
</feature>
<dbReference type="Gene3D" id="2.60.40.340">
    <property type="entry name" value="Rel homology domain (RHD), DNA-binding domain"/>
    <property type="match status" value="1"/>
</dbReference>
<dbReference type="STRING" id="104421.E2ACK6"/>
<dbReference type="Gene3D" id="2.60.40.10">
    <property type="entry name" value="Immunoglobulins"/>
    <property type="match status" value="1"/>
</dbReference>
<dbReference type="InterPro" id="IPR037059">
    <property type="entry name" value="RHD_DNA_bind_dom_sf"/>
</dbReference>
<dbReference type="InterPro" id="IPR033926">
    <property type="entry name" value="IPT_NFkappaB"/>
</dbReference>
<dbReference type="CDD" id="cd01177">
    <property type="entry name" value="IPT_NFkappaB"/>
    <property type="match status" value="1"/>
</dbReference>
<dbReference type="InterPro" id="IPR002909">
    <property type="entry name" value="IPT_dom"/>
</dbReference>
<dbReference type="SUPFAM" id="SSF81296">
    <property type="entry name" value="E set domains"/>
    <property type="match status" value="1"/>
</dbReference>
<evidence type="ECO:0000313" key="4">
    <source>
        <dbReference type="Proteomes" id="UP000000311"/>
    </source>
</evidence>
<dbReference type="GO" id="GO:0008063">
    <property type="term" value="P:Toll signaling pathway"/>
    <property type="evidence" value="ECO:0007669"/>
    <property type="project" value="UniProtKB-ARBA"/>
</dbReference>
<dbReference type="GO" id="GO:0033554">
    <property type="term" value="P:cellular response to stress"/>
    <property type="evidence" value="ECO:0007669"/>
    <property type="project" value="TreeGrafter"/>
</dbReference>
<dbReference type="AlphaFoldDB" id="E2ACK6"/>
<dbReference type="PIRSF" id="PIRSF001716">
    <property type="entry name" value="Dorsal"/>
    <property type="match status" value="1"/>
</dbReference>
<dbReference type="GO" id="GO:0048935">
    <property type="term" value="P:peripheral nervous system neuron development"/>
    <property type="evidence" value="ECO:0007669"/>
    <property type="project" value="UniProtKB-ARBA"/>
</dbReference>
<dbReference type="GO" id="GO:0045087">
    <property type="term" value="P:innate immune response"/>
    <property type="evidence" value="ECO:0007669"/>
    <property type="project" value="TreeGrafter"/>
</dbReference>
<sequence>MEQYNGMNDGNINISDIIEVIQTTDPGSMATIAMDNDHVQPYVEILEQPASKALRFRYECEGRSAGSIPGVNSTPENKTFPSIRIMGYNGRAMVIVSCVTKDAPDNKGYRPHPHNLVGKEVCKQGVCKVEVPAGNMVVTFSNLGIQCVKKKDIEEALRVRQELRVDPFRTGFEHKRHPTSIDLNAVRLCFQVFLEGSQKGKFNKPLPPVVSDPIYDKKAMSDLVICKLSHCSASVAGSMDMILLCEKVAKEDIQVRFFEERDGQLLWEGYGDFQPTHVHKQTAIAFRTPSYRTQQVEQPVQVYIQLRRPSDGATSEPLPFQMLPLGTDDADSLRRKRQKLNNNSSSILFKHVAETEKRVRNQPISFNIVKAEPAGRISPFGGLASTSAGNFSLQSVRSSSQPHGSMQALRPQVSPGRTPSPMEYSTYNPSLVQQQYQPNIHPIMPNVPVSTDVQAFSYIDQLQLQPEPNLMMLNRVTLGTQEESHPANNISNAGAPCLLDMDSQQFNFDWNSADLADFGANLSANLSTGLSISDSIQPEIGSNVEERNSMTERITWINQELSALNKILKPNRENDG</sequence>
<dbReference type="InterPro" id="IPR008967">
    <property type="entry name" value="p53-like_TF_DNA-bd_sf"/>
</dbReference>
<evidence type="ECO:0000313" key="3">
    <source>
        <dbReference type="EMBL" id="EFN68841.1"/>
    </source>
</evidence>
<dbReference type="GO" id="GO:0001228">
    <property type="term" value="F:DNA-binding transcription activator activity, RNA polymerase II-specific"/>
    <property type="evidence" value="ECO:0007669"/>
    <property type="project" value="UniProtKB-ARBA"/>
</dbReference>
<dbReference type="Proteomes" id="UP000000311">
    <property type="component" value="Unassembled WGS sequence"/>
</dbReference>
<feature type="compositionally biased region" description="Polar residues" evidence="1">
    <location>
        <begin position="395"/>
        <end position="404"/>
    </location>
</feature>
<dbReference type="GO" id="GO:0005654">
    <property type="term" value="C:nucleoplasm"/>
    <property type="evidence" value="ECO:0007669"/>
    <property type="project" value="UniProtKB-ARBA"/>
</dbReference>
<dbReference type="SUPFAM" id="SSF49417">
    <property type="entry name" value="p53-like transcription factors"/>
    <property type="match status" value="1"/>
</dbReference>
<dbReference type="GO" id="GO:0034097">
    <property type="term" value="P:response to cytokine"/>
    <property type="evidence" value="ECO:0007669"/>
    <property type="project" value="TreeGrafter"/>
</dbReference>